<reference evidence="2 3" key="1">
    <citation type="submission" date="2015-01" db="EMBL/GenBank/DDBJ databases">
        <title>The Genome Sequence of Exophiala spinifera CBS89968.</title>
        <authorList>
            <consortium name="The Broad Institute Genomics Platform"/>
            <person name="Cuomo C."/>
            <person name="de Hoog S."/>
            <person name="Gorbushina A."/>
            <person name="Stielow B."/>
            <person name="Teixiera M."/>
            <person name="Abouelleil A."/>
            <person name="Chapman S.B."/>
            <person name="Priest M."/>
            <person name="Young S.K."/>
            <person name="Wortman J."/>
            <person name="Nusbaum C."/>
            <person name="Birren B."/>
        </authorList>
    </citation>
    <scope>NUCLEOTIDE SEQUENCE [LARGE SCALE GENOMIC DNA]</scope>
    <source>
        <strain evidence="2 3">CBS 89968</strain>
    </source>
</reference>
<evidence type="ECO:0000256" key="1">
    <source>
        <dbReference type="SAM" id="MobiDB-lite"/>
    </source>
</evidence>
<keyword evidence="3" id="KW-1185">Reference proteome</keyword>
<dbReference type="AlphaFoldDB" id="A0A0D1YY41"/>
<dbReference type="GeneID" id="27327859"/>
<dbReference type="OrthoDB" id="5422320at2759"/>
<dbReference type="PANTHER" id="PTHR40642">
    <property type="entry name" value="YALI0F31295P"/>
    <property type="match status" value="1"/>
</dbReference>
<dbReference type="Proteomes" id="UP000053328">
    <property type="component" value="Unassembled WGS sequence"/>
</dbReference>
<dbReference type="EMBL" id="KN847492">
    <property type="protein sequence ID" value="KIW20201.1"/>
    <property type="molecule type" value="Genomic_DNA"/>
</dbReference>
<proteinExistence type="predicted"/>
<dbReference type="PANTHER" id="PTHR40642:SF1">
    <property type="entry name" value="YALI0F31295P"/>
    <property type="match status" value="1"/>
</dbReference>
<protein>
    <submittedName>
        <fullName evidence="2">Uncharacterized protein</fullName>
    </submittedName>
</protein>
<feature type="compositionally biased region" description="Basic and acidic residues" evidence="1">
    <location>
        <begin position="120"/>
        <end position="140"/>
    </location>
</feature>
<sequence length="152" mass="17295">MLDQAELDRLKQFHAAHFSNQPTPKLASIPERRRGMAASPTPGNDCDELGFYEDGTKRTLTDAQIKMFRHSEIQRLLSERRATQAREKKRQKRKSAANGHKVAASGWKPHSDPRLQTQERNIDALKYDDESTSEAKEKAAPRSFLWPKLGSP</sequence>
<dbReference type="Pfam" id="PF12720">
    <property type="entry name" value="DUF3807"/>
    <property type="match status" value="1"/>
</dbReference>
<dbReference type="InterPro" id="IPR024526">
    <property type="entry name" value="DUF3807"/>
</dbReference>
<dbReference type="VEuPathDB" id="FungiDB:PV08_00776"/>
<feature type="region of interest" description="Disordered" evidence="1">
    <location>
        <begin position="14"/>
        <end position="50"/>
    </location>
</feature>
<feature type="region of interest" description="Disordered" evidence="1">
    <location>
        <begin position="78"/>
        <end position="152"/>
    </location>
</feature>
<accession>A0A0D1YY41</accession>
<evidence type="ECO:0000313" key="2">
    <source>
        <dbReference type="EMBL" id="KIW20201.1"/>
    </source>
</evidence>
<organism evidence="2 3">
    <name type="scientific">Exophiala spinifera</name>
    <dbReference type="NCBI Taxonomy" id="91928"/>
    <lineage>
        <taxon>Eukaryota</taxon>
        <taxon>Fungi</taxon>
        <taxon>Dikarya</taxon>
        <taxon>Ascomycota</taxon>
        <taxon>Pezizomycotina</taxon>
        <taxon>Eurotiomycetes</taxon>
        <taxon>Chaetothyriomycetidae</taxon>
        <taxon>Chaetothyriales</taxon>
        <taxon>Herpotrichiellaceae</taxon>
        <taxon>Exophiala</taxon>
    </lineage>
</organism>
<dbReference type="STRING" id="91928.A0A0D1YY41"/>
<gene>
    <name evidence="2" type="ORF">PV08_00776</name>
</gene>
<dbReference type="HOGENOM" id="CLU_1695261_0_0_1"/>
<evidence type="ECO:0000313" key="3">
    <source>
        <dbReference type="Proteomes" id="UP000053328"/>
    </source>
</evidence>
<name>A0A0D1YY41_9EURO</name>
<dbReference type="RefSeq" id="XP_016240417.1">
    <property type="nucleotide sequence ID" value="XM_016375141.1"/>
</dbReference>